<comment type="caution">
    <text evidence="2">The sequence shown here is derived from an EMBL/GenBank/DDBJ whole genome shotgun (WGS) entry which is preliminary data.</text>
</comment>
<feature type="compositionally biased region" description="Polar residues" evidence="1">
    <location>
        <begin position="94"/>
        <end position="113"/>
    </location>
</feature>
<proteinExistence type="predicted"/>
<name>A0AAW0AMW3_9AGAR</name>
<evidence type="ECO:0000313" key="3">
    <source>
        <dbReference type="Proteomes" id="UP001362999"/>
    </source>
</evidence>
<dbReference type="EMBL" id="JAWWNJ010000057">
    <property type="protein sequence ID" value="KAK7014278.1"/>
    <property type="molecule type" value="Genomic_DNA"/>
</dbReference>
<dbReference type="AlphaFoldDB" id="A0AAW0AMW3"/>
<gene>
    <name evidence="2" type="ORF">R3P38DRAFT_1448390</name>
</gene>
<evidence type="ECO:0000256" key="1">
    <source>
        <dbReference type="SAM" id="MobiDB-lite"/>
    </source>
</evidence>
<accession>A0AAW0AMW3</accession>
<protein>
    <submittedName>
        <fullName evidence="2">Uncharacterized protein</fullName>
    </submittedName>
</protein>
<sequence length="217" mass="24026">MRNGLSFLPPPAQHQPPSTMSRYLTKLGLAPTPFSMVSASSTATSRLLPWATVAFAHALQNIKPTPPPFDERLFPSMFPPCHSGSEQAHRRTPTSHSSAVGQNGGNRKTGTSGLLARSCTSTELRCGSWKLRPYPRHAVPGRQQHSMQLLRTHSSWPLALCCPRFFALMGRFSIPSPSEARRVVLAFRCCRMSACVETRLVVVVSAWACERLVLRFR</sequence>
<feature type="region of interest" description="Disordered" evidence="1">
    <location>
        <begin position="81"/>
        <end position="113"/>
    </location>
</feature>
<dbReference type="Proteomes" id="UP001362999">
    <property type="component" value="Unassembled WGS sequence"/>
</dbReference>
<evidence type="ECO:0000313" key="2">
    <source>
        <dbReference type="EMBL" id="KAK7014278.1"/>
    </source>
</evidence>
<keyword evidence="3" id="KW-1185">Reference proteome</keyword>
<reference evidence="2 3" key="1">
    <citation type="journal article" date="2024" name="J Genomics">
        <title>Draft genome sequencing and assembly of Favolaschia claudopus CIRM-BRFM 2984 isolated from oak limbs.</title>
        <authorList>
            <person name="Navarro D."/>
            <person name="Drula E."/>
            <person name="Chaduli D."/>
            <person name="Cazenave R."/>
            <person name="Ahrendt S."/>
            <person name="Wang J."/>
            <person name="Lipzen A."/>
            <person name="Daum C."/>
            <person name="Barry K."/>
            <person name="Grigoriev I.V."/>
            <person name="Favel A."/>
            <person name="Rosso M.N."/>
            <person name="Martin F."/>
        </authorList>
    </citation>
    <scope>NUCLEOTIDE SEQUENCE [LARGE SCALE GENOMIC DNA]</scope>
    <source>
        <strain evidence="2 3">CIRM-BRFM 2984</strain>
    </source>
</reference>
<organism evidence="2 3">
    <name type="scientific">Favolaschia claudopus</name>
    <dbReference type="NCBI Taxonomy" id="2862362"/>
    <lineage>
        <taxon>Eukaryota</taxon>
        <taxon>Fungi</taxon>
        <taxon>Dikarya</taxon>
        <taxon>Basidiomycota</taxon>
        <taxon>Agaricomycotina</taxon>
        <taxon>Agaricomycetes</taxon>
        <taxon>Agaricomycetidae</taxon>
        <taxon>Agaricales</taxon>
        <taxon>Marasmiineae</taxon>
        <taxon>Mycenaceae</taxon>
        <taxon>Favolaschia</taxon>
    </lineage>
</organism>